<sequence>MTHQAQAYIQTLLPATSSKIVIESRTLSKSEERVLLNSLKSDAISYIYSATISVGDATIGINKQLFTWATVKLYYATFYALRALLALDNIVSAQ</sequence>
<evidence type="ECO:0000313" key="1">
    <source>
        <dbReference type="EMBL" id="QMS91012.1"/>
    </source>
</evidence>
<accession>A0A7D7LHN4</accession>
<name>A0A7D7LHN4_9NOSO</name>
<dbReference type="RefSeq" id="WP_181928695.1">
    <property type="nucleotide sequence ID" value="NZ_CP054698.1"/>
</dbReference>
<organism evidence="1 2">
    <name type="scientific">Nostoc edaphicum CCNP1411</name>
    <dbReference type="NCBI Taxonomy" id="1472755"/>
    <lineage>
        <taxon>Bacteria</taxon>
        <taxon>Bacillati</taxon>
        <taxon>Cyanobacteriota</taxon>
        <taxon>Cyanophyceae</taxon>
        <taxon>Nostocales</taxon>
        <taxon>Nostocaceae</taxon>
        <taxon>Nostoc</taxon>
    </lineage>
</organism>
<protein>
    <submittedName>
        <fullName evidence="1">Uncharacterized protein</fullName>
    </submittedName>
</protein>
<reference evidence="2" key="1">
    <citation type="submission" date="2020-06" db="EMBL/GenBank/DDBJ databases">
        <title>Nostoc edaphicum CCNP1411 genome.</title>
        <authorList>
            <person name="Fidor A."/>
            <person name="Grabski M."/>
            <person name="Gawor J."/>
            <person name="Gromadka R."/>
            <person name="Wegrzyn G."/>
            <person name="Mazur-Marzec H."/>
        </authorList>
    </citation>
    <scope>NUCLEOTIDE SEQUENCE [LARGE SCALE GENOMIC DNA]</scope>
    <source>
        <strain evidence="2">CCNP1411</strain>
    </source>
</reference>
<evidence type="ECO:0000313" key="2">
    <source>
        <dbReference type="Proteomes" id="UP000514713"/>
    </source>
</evidence>
<dbReference type="Proteomes" id="UP000514713">
    <property type="component" value="Chromosome"/>
</dbReference>
<dbReference type="EMBL" id="CP054698">
    <property type="protein sequence ID" value="QMS91012.1"/>
    <property type="molecule type" value="Genomic_DNA"/>
</dbReference>
<dbReference type="AlphaFoldDB" id="A0A7D7LHN4"/>
<dbReference type="KEGG" id="ned:HUN01_26775"/>
<proteinExistence type="predicted"/>
<keyword evidence="2" id="KW-1185">Reference proteome</keyword>
<gene>
    <name evidence="1" type="ORF">HUN01_26775</name>
</gene>